<feature type="transmembrane region" description="Helical" evidence="6">
    <location>
        <begin position="293"/>
        <end position="312"/>
    </location>
</feature>
<evidence type="ECO:0000313" key="8">
    <source>
        <dbReference type="EMBL" id="SNS36082.1"/>
    </source>
</evidence>
<feature type="transmembrane region" description="Helical" evidence="6">
    <location>
        <begin position="595"/>
        <end position="616"/>
    </location>
</feature>
<keyword evidence="5 6" id="KW-0472">Membrane</keyword>
<name>A0A239DWJ4_9ACTN</name>
<evidence type="ECO:0000256" key="3">
    <source>
        <dbReference type="ARBA" id="ARBA00022692"/>
    </source>
</evidence>
<evidence type="ECO:0000256" key="1">
    <source>
        <dbReference type="ARBA" id="ARBA00004651"/>
    </source>
</evidence>
<dbReference type="Pfam" id="PF03176">
    <property type="entry name" value="MMPL"/>
    <property type="match status" value="2"/>
</dbReference>
<dbReference type="SUPFAM" id="SSF82866">
    <property type="entry name" value="Multidrug efflux transporter AcrB transmembrane domain"/>
    <property type="match status" value="2"/>
</dbReference>
<dbReference type="PROSITE" id="PS50156">
    <property type="entry name" value="SSD"/>
    <property type="match status" value="1"/>
</dbReference>
<dbReference type="EMBL" id="FZNR01000014">
    <property type="protein sequence ID" value="SNS36082.1"/>
    <property type="molecule type" value="Genomic_DNA"/>
</dbReference>
<reference evidence="8 9" key="1">
    <citation type="submission" date="2017-06" db="EMBL/GenBank/DDBJ databases">
        <authorList>
            <person name="Kim H.J."/>
            <person name="Triplett B.A."/>
        </authorList>
    </citation>
    <scope>NUCLEOTIDE SEQUENCE [LARGE SCALE GENOMIC DNA]</scope>
    <source>
        <strain evidence="8 9">DSM 43151</strain>
    </source>
</reference>
<keyword evidence="2" id="KW-1003">Cell membrane</keyword>
<feature type="transmembrane region" description="Helical" evidence="6">
    <location>
        <begin position="557"/>
        <end position="575"/>
    </location>
</feature>
<dbReference type="OrthoDB" id="7051771at2"/>
<evidence type="ECO:0000313" key="9">
    <source>
        <dbReference type="Proteomes" id="UP000198415"/>
    </source>
</evidence>
<gene>
    <name evidence="8" type="ORF">SAMN06264365_114105</name>
</gene>
<dbReference type="AlphaFoldDB" id="A0A239DWJ4"/>
<proteinExistence type="predicted"/>
<organism evidence="8 9">
    <name type="scientific">Actinoplanes regularis</name>
    <dbReference type="NCBI Taxonomy" id="52697"/>
    <lineage>
        <taxon>Bacteria</taxon>
        <taxon>Bacillati</taxon>
        <taxon>Actinomycetota</taxon>
        <taxon>Actinomycetes</taxon>
        <taxon>Micromonosporales</taxon>
        <taxon>Micromonosporaceae</taxon>
        <taxon>Actinoplanes</taxon>
    </lineage>
</organism>
<evidence type="ECO:0000256" key="2">
    <source>
        <dbReference type="ARBA" id="ARBA00022475"/>
    </source>
</evidence>
<evidence type="ECO:0000256" key="5">
    <source>
        <dbReference type="ARBA" id="ARBA00023136"/>
    </source>
</evidence>
<dbReference type="RefSeq" id="WP_089296630.1">
    <property type="nucleotide sequence ID" value="NZ_BOMU01000070.1"/>
</dbReference>
<dbReference type="PANTHER" id="PTHR33406">
    <property type="entry name" value="MEMBRANE PROTEIN MJ1562-RELATED"/>
    <property type="match status" value="1"/>
</dbReference>
<feature type="transmembrane region" description="Helical" evidence="6">
    <location>
        <begin position="671"/>
        <end position="696"/>
    </location>
</feature>
<dbReference type="PANTHER" id="PTHR33406:SF13">
    <property type="entry name" value="MEMBRANE PROTEIN YDFJ"/>
    <property type="match status" value="1"/>
</dbReference>
<comment type="subcellular location">
    <subcellularLocation>
        <location evidence="1">Cell membrane</location>
        <topology evidence="1">Multi-pass membrane protein</topology>
    </subcellularLocation>
</comment>
<keyword evidence="3 6" id="KW-0812">Transmembrane</keyword>
<feature type="transmembrane region" description="Helical" evidence="6">
    <location>
        <begin position="239"/>
        <end position="257"/>
    </location>
</feature>
<dbReference type="GO" id="GO:0005886">
    <property type="term" value="C:plasma membrane"/>
    <property type="evidence" value="ECO:0007669"/>
    <property type="project" value="UniProtKB-SubCell"/>
</dbReference>
<evidence type="ECO:0000259" key="7">
    <source>
        <dbReference type="PROSITE" id="PS50156"/>
    </source>
</evidence>
<feature type="transmembrane region" description="Helical" evidence="6">
    <location>
        <begin position="529"/>
        <end position="550"/>
    </location>
</feature>
<dbReference type="InterPro" id="IPR000731">
    <property type="entry name" value="SSD"/>
</dbReference>
<feature type="transmembrane region" description="Helical" evidence="6">
    <location>
        <begin position="318"/>
        <end position="344"/>
    </location>
</feature>
<feature type="transmembrane region" description="Helical" evidence="6">
    <location>
        <begin position="382"/>
        <end position="400"/>
    </location>
</feature>
<evidence type="ECO:0000256" key="6">
    <source>
        <dbReference type="SAM" id="Phobius"/>
    </source>
</evidence>
<sequence>MTGRALAAVGTWVARHPWRMLGVWLVLLAGAVALEPVFSARQTAITYTVDGSESARVEELLRTRFPGRGAEDDLVVLSTPSASIAEPAQRDIVERVLSRLEREPDVVRVLSPYSGPGMVAADSRAAVAAVALRGSRAGIQRRAPELQRLLDDETRGTPVRAYLVGYGPLAQAVVDAETAGASRAEAIGVPIALLVLLLALGTVVAALLPIATGGFGLLLAFGILGLASLATPLNGILSAVVPMIGLGVGIDYAMFLVTRFRENLAAGGTGTRPGRPAVVDAVAAAMRTSGTTVLFSGAVVMMCLLTLLVIPAQTFRHLALGMTLAVGTAVLTALTLLPAVLTLLGGGVERPALPWRDRVVARAERPGTALARWVDTVTRHPVPVAALAVAALLVATLPVLHLRLGIDLGANGLGDSAAGQGHRILAERFSANAVLPLDVVHTARDSGTVTERIRRIPGVAEVLSGPGDRSADGRSVHLSVILAVPPDSAAALEVVRELRALPVSDGDLQVGGPTAEFLDLSEQTRDRTWLVIALVLGLSFVFLTVVFRSLLLPLKAVAMNLLATGAAYGLLVWGFQDGRLARPLDFASSGSVQVYLPLTAFALLFGLSMDYEVFLIRRIREVWRATGDTTHAVTAGLRHTALPITAAAAIMAAVFGAFVTSDVLEMKQIGFGLAAAVLIDATLIRIVLVPAVMCLAGRWNWWLPARLDRLLPHLDAD</sequence>
<dbReference type="Gene3D" id="1.20.1640.10">
    <property type="entry name" value="Multidrug efflux transporter AcrB transmembrane domain"/>
    <property type="match status" value="2"/>
</dbReference>
<feature type="transmembrane region" description="Helical" evidence="6">
    <location>
        <begin position="187"/>
        <end position="208"/>
    </location>
</feature>
<feature type="domain" description="SSD" evidence="7">
    <location>
        <begin position="214"/>
        <end position="343"/>
    </location>
</feature>
<protein>
    <submittedName>
        <fullName evidence="8">Putative drug exporter of the RND superfamily</fullName>
    </submittedName>
</protein>
<feature type="transmembrane region" description="Helical" evidence="6">
    <location>
        <begin position="637"/>
        <end position="659"/>
    </location>
</feature>
<keyword evidence="9" id="KW-1185">Reference proteome</keyword>
<evidence type="ECO:0000256" key="4">
    <source>
        <dbReference type="ARBA" id="ARBA00022989"/>
    </source>
</evidence>
<accession>A0A239DWJ4</accession>
<dbReference type="InterPro" id="IPR050545">
    <property type="entry name" value="Mycobact_MmpL"/>
</dbReference>
<dbReference type="InterPro" id="IPR004869">
    <property type="entry name" value="MMPL_dom"/>
</dbReference>
<dbReference type="Proteomes" id="UP000198415">
    <property type="component" value="Unassembled WGS sequence"/>
</dbReference>
<keyword evidence="4 6" id="KW-1133">Transmembrane helix</keyword>